<proteinExistence type="predicted"/>
<name>A0A178XTD2_9HYPH</name>
<organism evidence="2 3">
    <name type="scientific">Sinorhizobium glycinis</name>
    <dbReference type="NCBI Taxonomy" id="1472378"/>
    <lineage>
        <taxon>Bacteria</taxon>
        <taxon>Pseudomonadati</taxon>
        <taxon>Pseudomonadota</taxon>
        <taxon>Alphaproteobacteria</taxon>
        <taxon>Hyphomicrobiales</taxon>
        <taxon>Rhizobiaceae</taxon>
        <taxon>Sinorhizobium/Ensifer group</taxon>
        <taxon>Sinorhizobium</taxon>
    </lineage>
</organism>
<keyword evidence="3" id="KW-1185">Reference proteome</keyword>
<comment type="caution">
    <text evidence="2">The sequence shown here is derived from an EMBL/GenBank/DDBJ whole genome shotgun (WGS) entry which is preliminary data.</text>
</comment>
<reference evidence="2 3" key="1">
    <citation type="journal article" date="2016" name="Int. J. Syst. Evol. Microbiol.">
        <title>Ensifer glycinis sp. nov., an novel rhizobial species associated with Glycine spp.</title>
        <authorList>
            <person name="Yan H."/>
            <person name="Yan J."/>
            <person name="Sui X.H."/>
            <person name="Wang E.T."/>
            <person name="Chen W.X."/>
            <person name="Zhang X.X."/>
            <person name="Chen W.F."/>
        </authorList>
    </citation>
    <scope>NUCLEOTIDE SEQUENCE [LARGE SCALE GENOMIC DNA]</scope>
    <source>
        <strain evidence="2 3">CCBAU 23380</strain>
    </source>
</reference>
<dbReference type="AlphaFoldDB" id="A0A178XTD2"/>
<evidence type="ECO:0000313" key="2">
    <source>
        <dbReference type="EMBL" id="OAP38444.1"/>
    </source>
</evidence>
<sequence length="185" mass="21047">MCPEFIKSYENFDAYQKKGHSPRWILWELYHNFSGHSEMERVLKETIDKGISFPTASIREPLVYCAAPIVKSPAVGNITITKPVNINRDLYVPFWVGGQPHIMTIQEDDPKATAKERELFWIISSRLLSSRPKSRFLIWLLYVITAGLFIVALVINMAQPFVRSAEAPLSLQARIAKAIFVLLGV</sequence>
<dbReference type="EMBL" id="LPUX01000061">
    <property type="protein sequence ID" value="OAP38444.1"/>
    <property type="molecule type" value="Genomic_DNA"/>
</dbReference>
<evidence type="ECO:0000256" key="1">
    <source>
        <dbReference type="SAM" id="Phobius"/>
    </source>
</evidence>
<gene>
    <name evidence="2" type="ORF">AU381_23035</name>
</gene>
<evidence type="ECO:0000313" key="3">
    <source>
        <dbReference type="Proteomes" id="UP000094025"/>
    </source>
</evidence>
<keyword evidence="1" id="KW-0812">Transmembrane</keyword>
<keyword evidence="1" id="KW-1133">Transmembrane helix</keyword>
<dbReference type="Proteomes" id="UP000094025">
    <property type="component" value="Unassembled WGS sequence"/>
</dbReference>
<keyword evidence="1" id="KW-0472">Membrane</keyword>
<protein>
    <submittedName>
        <fullName evidence="2">Uncharacterized protein</fullName>
    </submittedName>
</protein>
<accession>A0A178XTD2</accession>
<feature type="transmembrane region" description="Helical" evidence="1">
    <location>
        <begin position="136"/>
        <end position="158"/>
    </location>
</feature>